<name>A0A8J3JRS5_9ACTN</name>
<keyword evidence="1" id="KW-0732">Signal</keyword>
<keyword evidence="3" id="KW-1185">Reference proteome</keyword>
<dbReference type="PROSITE" id="PS00018">
    <property type="entry name" value="EF_HAND_1"/>
    <property type="match status" value="1"/>
</dbReference>
<evidence type="ECO:0000313" key="2">
    <source>
        <dbReference type="EMBL" id="GIF82029.1"/>
    </source>
</evidence>
<dbReference type="AlphaFoldDB" id="A0A8J3JRS5"/>
<sequence length="443" mass="47076">MMPKLFRAGMAAVAFVALTATAAGAAEERPRKYSTLRLCDPTACYVAWSVVDSDHDGVCDADELRAGTAPYDPASRPGLELIAELLTARQLPSFEYGLASLVLVPAEIMKARQELGVDLLGAFPVHQRADMLTRLGISAEKLAEYGISPDRDGFALGLDDLRPADAPAEVRVSGIKVSLISGGGAKSPLNHVHGGGVVDVDTAWGGRTVRTYADESKEIITPIKDGVSKEIIDAEGDKVGTIVTQGYSTKEGTTEVVFEDVKVLDSDDNLIQSTHTEQVLEADGSQTTYTSTTEYVRDEDGNLMGTRTTETTEYTSGDGSTHSTTTTTTVCDASGTQCSKQTHYLDPEQAYNVMVTQEMVDATLRLRGAAINVVPGWNAPGMEEQPEDPRNPTTIMLVDGTVGELFVLTEPKRITTAQPEGHPDLPSPIIAAPPGVGGCDGLC</sequence>
<dbReference type="InterPro" id="IPR018247">
    <property type="entry name" value="EF_Hand_1_Ca_BS"/>
</dbReference>
<protein>
    <recommendedName>
        <fullName evidence="4">EF-hand domain-containing protein</fullName>
    </recommendedName>
</protein>
<proteinExistence type="predicted"/>
<feature type="signal peptide" evidence="1">
    <location>
        <begin position="1"/>
        <end position="25"/>
    </location>
</feature>
<dbReference type="RefSeq" id="WP_203746786.1">
    <property type="nucleotide sequence ID" value="NZ_BONF01000017.1"/>
</dbReference>
<evidence type="ECO:0008006" key="4">
    <source>
        <dbReference type="Google" id="ProtNLM"/>
    </source>
</evidence>
<feature type="chain" id="PRO_5035310263" description="EF-hand domain-containing protein" evidence="1">
    <location>
        <begin position="26"/>
        <end position="443"/>
    </location>
</feature>
<reference evidence="2 3" key="1">
    <citation type="submission" date="2021-01" db="EMBL/GenBank/DDBJ databases">
        <title>Whole genome shotgun sequence of Catellatospora bangladeshensis NBRC 107357.</title>
        <authorList>
            <person name="Komaki H."/>
            <person name="Tamura T."/>
        </authorList>
    </citation>
    <scope>NUCLEOTIDE SEQUENCE [LARGE SCALE GENOMIC DNA]</scope>
    <source>
        <strain evidence="2 3">NBRC 107357</strain>
    </source>
</reference>
<dbReference type="Proteomes" id="UP000601223">
    <property type="component" value="Unassembled WGS sequence"/>
</dbReference>
<organism evidence="2 3">
    <name type="scientific">Catellatospora bangladeshensis</name>
    <dbReference type="NCBI Taxonomy" id="310355"/>
    <lineage>
        <taxon>Bacteria</taxon>
        <taxon>Bacillati</taxon>
        <taxon>Actinomycetota</taxon>
        <taxon>Actinomycetes</taxon>
        <taxon>Micromonosporales</taxon>
        <taxon>Micromonosporaceae</taxon>
        <taxon>Catellatospora</taxon>
    </lineage>
</organism>
<evidence type="ECO:0000313" key="3">
    <source>
        <dbReference type="Proteomes" id="UP000601223"/>
    </source>
</evidence>
<comment type="caution">
    <text evidence="2">The sequence shown here is derived from an EMBL/GenBank/DDBJ whole genome shotgun (WGS) entry which is preliminary data.</text>
</comment>
<gene>
    <name evidence="2" type="ORF">Cba03nite_33780</name>
</gene>
<evidence type="ECO:0000256" key="1">
    <source>
        <dbReference type="SAM" id="SignalP"/>
    </source>
</evidence>
<dbReference type="EMBL" id="BONF01000017">
    <property type="protein sequence ID" value="GIF82029.1"/>
    <property type="molecule type" value="Genomic_DNA"/>
</dbReference>
<accession>A0A8J3JRS5</accession>